<organism evidence="1 2">
    <name type="scientific">Gossypium schwendimanii</name>
    <name type="common">Cotton</name>
    <dbReference type="NCBI Taxonomy" id="34291"/>
    <lineage>
        <taxon>Eukaryota</taxon>
        <taxon>Viridiplantae</taxon>
        <taxon>Streptophyta</taxon>
        <taxon>Embryophyta</taxon>
        <taxon>Tracheophyta</taxon>
        <taxon>Spermatophyta</taxon>
        <taxon>Magnoliopsida</taxon>
        <taxon>eudicotyledons</taxon>
        <taxon>Gunneridae</taxon>
        <taxon>Pentapetalae</taxon>
        <taxon>rosids</taxon>
        <taxon>malvids</taxon>
        <taxon>Malvales</taxon>
        <taxon>Malvaceae</taxon>
        <taxon>Malvoideae</taxon>
        <taxon>Gossypium</taxon>
    </lineage>
</organism>
<keyword evidence="2" id="KW-1185">Reference proteome</keyword>
<evidence type="ECO:0000313" key="1">
    <source>
        <dbReference type="EMBL" id="MBA0855472.1"/>
    </source>
</evidence>
<dbReference type="AlphaFoldDB" id="A0A7J9L9J0"/>
<reference evidence="1 2" key="1">
    <citation type="journal article" date="2019" name="Genome Biol. Evol.">
        <title>Insights into the evolution of the New World diploid cottons (Gossypium, subgenus Houzingenia) based on genome sequencing.</title>
        <authorList>
            <person name="Grover C.E."/>
            <person name="Arick M.A. 2nd"/>
            <person name="Thrash A."/>
            <person name="Conover J.L."/>
            <person name="Sanders W.S."/>
            <person name="Peterson D.G."/>
            <person name="Frelichowski J.E."/>
            <person name="Scheffler J.A."/>
            <person name="Scheffler B.E."/>
            <person name="Wendel J.F."/>
        </authorList>
    </citation>
    <scope>NUCLEOTIDE SEQUENCE [LARGE SCALE GENOMIC DNA]</scope>
    <source>
        <strain evidence="1">1</strain>
        <tissue evidence="1">Leaf</tissue>
    </source>
</reference>
<dbReference type="OrthoDB" id="1788326at2759"/>
<dbReference type="EMBL" id="JABFAF010000005">
    <property type="protein sequence ID" value="MBA0855472.1"/>
    <property type="molecule type" value="Genomic_DNA"/>
</dbReference>
<accession>A0A7J9L9J0</accession>
<name>A0A7J9L9J0_GOSSC</name>
<comment type="caution">
    <text evidence="1">The sequence shown here is derived from an EMBL/GenBank/DDBJ whole genome shotgun (WGS) entry which is preliminary data.</text>
</comment>
<evidence type="ECO:0000313" key="2">
    <source>
        <dbReference type="Proteomes" id="UP000593576"/>
    </source>
</evidence>
<proteinExistence type="predicted"/>
<gene>
    <name evidence="1" type="ORF">Goshw_014327</name>
</gene>
<feature type="non-terminal residue" evidence="1">
    <location>
        <position position="133"/>
    </location>
</feature>
<protein>
    <submittedName>
        <fullName evidence="1">Uncharacterized protein</fullName>
    </submittedName>
</protein>
<sequence length="133" mass="14626">SLSSSREGGLAHELVSVKIAQPTTHGLRLVGCRSGEVPKGSDLIASPGRVPLKFQSDQDSALHHLANRVHANKPYAILGQHRLVRVSYVGLGLIWKMHKELPKRSRPSRVRIEKHILLLVLLTSVPSITLMPL</sequence>
<dbReference type="Proteomes" id="UP000593576">
    <property type="component" value="Unassembled WGS sequence"/>
</dbReference>